<feature type="domain" description="Histidine kinase" evidence="8">
    <location>
        <begin position="94"/>
        <end position="197"/>
    </location>
</feature>
<evidence type="ECO:0000313" key="10">
    <source>
        <dbReference type="Proteomes" id="UP000298246"/>
    </source>
</evidence>
<evidence type="ECO:0000259" key="8">
    <source>
        <dbReference type="PROSITE" id="PS50109"/>
    </source>
</evidence>
<name>A0A4Y8PPC1_9BACL</name>
<dbReference type="CDD" id="cd16917">
    <property type="entry name" value="HATPase_UhpB-NarQ-NarX-like"/>
    <property type="match status" value="1"/>
</dbReference>
<gene>
    <name evidence="9" type="ORF">B5M42_24855</name>
</gene>
<keyword evidence="7" id="KW-0902">Two-component regulatory system</keyword>
<dbReference type="Proteomes" id="UP000298246">
    <property type="component" value="Unassembled WGS sequence"/>
</dbReference>
<reference evidence="9 10" key="1">
    <citation type="submission" date="2017-03" db="EMBL/GenBank/DDBJ databases">
        <title>Isolation of Levoglucosan Utilizing Bacteria.</title>
        <authorList>
            <person name="Arya A.S."/>
        </authorList>
    </citation>
    <scope>NUCLEOTIDE SEQUENCE [LARGE SCALE GENOMIC DNA]</scope>
    <source>
        <strain evidence="9 10">MEC069</strain>
    </source>
</reference>
<keyword evidence="3" id="KW-0808">Transferase</keyword>
<protein>
    <recommendedName>
        <fullName evidence="2">histidine kinase</fullName>
        <ecNumber evidence="2">2.7.13.3</ecNumber>
    </recommendedName>
</protein>
<evidence type="ECO:0000256" key="6">
    <source>
        <dbReference type="ARBA" id="ARBA00022840"/>
    </source>
</evidence>
<dbReference type="EMBL" id="MYFO01000085">
    <property type="protein sequence ID" value="TFE82559.1"/>
    <property type="molecule type" value="Genomic_DNA"/>
</dbReference>
<dbReference type="InterPro" id="IPR005467">
    <property type="entry name" value="His_kinase_dom"/>
</dbReference>
<dbReference type="GO" id="GO:0000160">
    <property type="term" value="P:phosphorelay signal transduction system"/>
    <property type="evidence" value="ECO:0007669"/>
    <property type="project" value="UniProtKB-KW"/>
</dbReference>
<organism evidence="9 10">
    <name type="scientific">Paenibacillus athensensis</name>
    <dbReference type="NCBI Taxonomy" id="1967502"/>
    <lineage>
        <taxon>Bacteria</taxon>
        <taxon>Bacillati</taxon>
        <taxon>Bacillota</taxon>
        <taxon>Bacilli</taxon>
        <taxon>Bacillales</taxon>
        <taxon>Paenibacillaceae</taxon>
        <taxon>Paenibacillus</taxon>
    </lineage>
</organism>
<keyword evidence="10" id="KW-1185">Reference proteome</keyword>
<dbReference type="PANTHER" id="PTHR24421:SF10">
    <property type="entry name" value="NITRATE_NITRITE SENSOR PROTEIN NARQ"/>
    <property type="match status" value="1"/>
</dbReference>
<dbReference type="EC" id="2.7.13.3" evidence="2"/>
<evidence type="ECO:0000256" key="5">
    <source>
        <dbReference type="ARBA" id="ARBA00022777"/>
    </source>
</evidence>
<evidence type="ECO:0000256" key="7">
    <source>
        <dbReference type="ARBA" id="ARBA00023012"/>
    </source>
</evidence>
<dbReference type="PROSITE" id="PS50109">
    <property type="entry name" value="HIS_KIN"/>
    <property type="match status" value="1"/>
</dbReference>
<keyword evidence="4" id="KW-0547">Nucleotide-binding</keyword>
<evidence type="ECO:0000256" key="3">
    <source>
        <dbReference type="ARBA" id="ARBA00022679"/>
    </source>
</evidence>
<dbReference type="InterPro" id="IPR003594">
    <property type="entry name" value="HATPase_dom"/>
</dbReference>
<keyword evidence="5" id="KW-0418">Kinase</keyword>
<accession>A0A4Y8PPC1</accession>
<dbReference type="PANTHER" id="PTHR24421">
    <property type="entry name" value="NITRATE/NITRITE SENSOR PROTEIN NARX-RELATED"/>
    <property type="match status" value="1"/>
</dbReference>
<dbReference type="GO" id="GO:0005524">
    <property type="term" value="F:ATP binding"/>
    <property type="evidence" value="ECO:0007669"/>
    <property type="project" value="UniProtKB-KW"/>
</dbReference>
<dbReference type="AlphaFoldDB" id="A0A4Y8PPC1"/>
<dbReference type="Gene3D" id="3.30.565.10">
    <property type="entry name" value="Histidine kinase-like ATPase, C-terminal domain"/>
    <property type="match status" value="1"/>
</dbReference>
<dbReference type="GO" id="GO:0004673">
    <property type="term" value="F:protein histidine kinase activity"/>
    <property type="evidence" value="ECO:0007669"/>
    <property type="project" value="UniProtKB-EC"/>
</dbReference>
<comment type="catalytic activity">
    <reaction evidence="1">
        <text>ATP + protein L-histidine = ADP + protein N-phospho-L-histidine.</text>
        <dbReference type="EC" id="2.7.13.3"/>
    </reaction>
</comment>
<evidence type="ECO:0000256" key="1">
    <source>
        <dbReference type="ARBA" id="ARBA00000085"/>
    </source>
</evidence>
<sequence length="201" mass="22693">MQDLFFLKQRFSTIADKYAWSADDRRQIKSIINFVEMINVGLRQSCFDLHPYLLKECGLVQTVDLFVEKESVDSPFAIDFAAEHIDAIEALELGAKTHLFRIVQELLNNARKHSQATAVRLRLDVAESYCRLSYEDDGVGFAEPDVDAAAEAAKGIRLSGQGLAQMKTRVLHVNGRFELSSAEQSGMRLDIWIPMREVVTL</sequence>
<evidence type="ECO:0000313" key="9">
    <source>
        <dbReference type="EMBL" id="TFE82559.1"/>
    </source>
</evidence>
<evidence type="ECO:0000256" key="2">
    <source>
        <dbReference type="ARBA" id="ARBA00012438"/>
    </source>
</evidence>
<proteinExistence type="predicted"/>
<comment type="caution">
    <text evidence="9">The sequence shown here is derived from an EMBL/GenBank/DDBJ whole genome shotgun (WGS) entry which is preliminary data.</text>
</comment>
<keyword evidence="6" id="KW-0067">ATP-binding</keyword>
<dbReference type="SMART" id="SM00387">
    <property type="entry name" value="HATPase_c"/>
    <property type="match status" value="1"/>
</dbReference>
<dbReference type="InterPro" id="IPR050482">
    <property type="entry name" value="Sensor_HK_TwoCompSys"/>
</dbReference>
<dbReference type="Pfam" id="PF02518">
    <property type="entry name" value="HATPase_c"/>
    <property type="match status" value="1"/>
</dbReference>
<dbReference type="InterPro" id="IPR036890">
    <property type="entry name" value="HATPase_C_sf"/>
</dbReference>
<evidence type="ECO:0000256" key="4">
    <source>
        <dbReference type="ARBA" id="ARBA00022741"/>
    </source>
</evidence>
<dbReference type="SUPFAM" id="SSF55874">
    <property type="entry name" value="ATPase domain of HSP90 chaperone/DNA topoisomerase II/histidine kinase"/>
    <property type="match status" value="1"/>
</dbReference>